<keyword evidence="14" id="KW-1185">Reference proteome</keyword>
<evidence type="ECO:0000256" key="11">
    <source>
        <dbReference type="HAMAP-Rule" id="MF_00354"/>
    </source>
</evidence>
<feature type="binding site" evidence="11">
    <location>
        <begin position="295"/>
        <end position="296"/>
    </location>
    <ligand>
        <name>FMN</name>
        <dbReference type="ChEBI" id="CHEBI:58210"/>
    </ligand>
</feature>
<dbReference type="CDD" id="cd02811">
    <property type="entry name" value="IDI-2_FMN"/>
    <property type="match status" value="1"/>
</dbReference>
<reference evidence="13 14" key="1">
    <citation type="journal article" date="2010" name="Appl. Environ. Microbiol.">
        <title>The genome sequence of the crenarchaeon Acidilobus saccharovorans supports a new order, Acidilobales, and suggests an important ecological role in terrestrial acidic hot springs.</title>
        <authorList>
            <person name="Mardanov A.V."/>
            <person name="Svetlitchnyi V.A."/>
            <person name="Beletsky A.V."/>
            <person name="Prokofeva M.I."/>
            <person name="Bonch-Osmolovskaya E.A."/>
            <person name="Ravin N.V."/>
            <person name="Skryabin K.G."/>
        </authorList>
    </citation>
    <scope>NUCLEOTIDE SEQUENCE [LARGE SCALE GENOMIC DNA]</scope>
    <source>
        <strain evidence="14">DSM 16705 / JCM 18335 / VKM B-2471 / 345-15</strain>
    </source>
</reference>
<keyword evidence="6 11" id="KW-0460">Magnesium</keyword>
<evidence type="ECO:0000313" key="14">
    <source>
        <dbReference type="Proteomes" id="UP000000346"/>
    </source>
</evidence>
<comment type="similarity">
    <text evidence="11">Belongs to the IPP isomerase type 2 family.</text>
</comment>
<comment type="subcellular location">
    <subcellularLocation>
        <location evidence="11">Cytoplasm</location>
    </subcellularLocation>
</comment>
<dbReference type="STRING" id="666510.ASAC_0331"/>
<evidence type="ECO:0000256" key="5">
    <source>
        <dbReference type="ARBA" id="ARBA00022723"/>
    </source>
</evidence>
<evidence type="ECO:0000256" key="8">
    <source>
        <dbReference type="ARBA" id="ARBA00023229"/>
    </source>
</evidence>
<evidence type="ECO:0000256" key="2">
    <source>
        <dbReference type="ARBA" id="ARBA00022490"/>
    </source>
</evidence>
<feature type="binding site" evidence="11">
    <location>
        <begin position="65"/>
        <end position="67"/>
    </location>
    <ligand>
        <name>FMN</name>
        <dbReference type="ChEBI" id="CHEBI:58210"/>
    </ligand>
</feature>
<keyword evidence="4 11" id="KW-0288">FMN</keyword>
<feature type="binding site" evidence="11">
    <location>
        <position position="221"/>
    </location>
    <ligand>
        <name>FMN</name>
        <dbReference type="ChEBI" id="CHEBI:58210"/>
    </ligand>
</feature>
<evidence type="ECO:0000256" key="1">
    <source>
        <dbReference type="ARBA" id="ARBA00001917"/>
    </source>
</evidence>
<gene>
    <name evidence="11" type="primary">fni</name>
    <name evidence="13" type="ordered locus">ASAC_0331</name>
</gene>
<keyword evidence="2 11" id="KW-0963">Cytoplasm</keyword>
<evidence type="ECO:0000256" key="4">
    <source>
        <dbReference type="ARBA" id="ARBA00022643"/>
    </source>
</evidence>
<dbReference type="GeneID" id="9498554"/>
<dbReference type="HOGENOM" id="CLU_065515_1_0_2"/>
<evidence type="ECO:0000256" key="3">
    <source>
        <dbReference type="ARBA" id="ARBA00022630"/>
    </source>
</evidence>
<evidence type="ECO:0000256" key="7">
    <source>
        <dbReference type="ARBA" id="ARBA00022857"/>
    </source>
</evidence>
<dbReference type="EC" id="5.3.3.2" evidence="11"/>
<evidence type="ECO:0000259" key="12">
    <source>
        <dbReference type="Pfam" id="PF01070"/>
    </source>
</evidence>
<dbReference type="NCBIfam" id="TIGR02151">
    <property type="entry name" value="IPP_isom_2"/>
    <property type="match status" value="1"/>
</dbReference>
<evidence type="ECO:0000256" key="9">
    <source>
        <dbReference type="ARBA" id="ARBA00023235"/>
    </source>
</evidence>
<feature type="binding site" evidence="11">
    <location>
        <position position="191"/>
    </location>
    <ligand>
        <name>FMN</name>
        <dbReference type="ChEBI" id="CHEBI:58210"/>
    </ligand>
</feature>
<dbReference type="InterPro" id="IPR013785">
    <property type="entry name" value="Aldolase_TIM"/>
</dbReference>
<dbReference type="GO" id="GO:0004452">
    <property type="term" value="F:isopentenyl-diphosphate delta-isomerase activity"/>
    <property type="evidence" value="ECO:0007669"/>
    <property type="project" value="UniProtKB-UniRule"/>
</dbReference>
<dbReference type="KEGG" id="asc:ASAC_0331"/>
<feature type="binding site" evidence="11">
    <location>
        <begin position="7"/>
        <end position="8"/>
    </location>
    <ligand>
        <name>substrate</name>
    </ligand>
</feature>
<comment type="function">
    <text evidence="11">Involved in the biosynthesis of isoprenoids. Catalyzes the 1,3-allylic rearrangement of the homoallylic substrate isopentenyl (IPP) to its allylic isomer, dimethylallyl diphosphate (DMAPP).</text>
</comment>
<feature type="binding site" evidence="11">
    <location>
        <position position="160"/>
    </location>
    <ligand>
        <name>Mg(2+)</name>
        <dbReference type="ChEBI" id="CHEBI:18420"/>
    </ligand>
</feature>
<dbReference type="eggNOG" id="arCOG00613">
    <property type="taxonomic scope" value="Archaea"/>
</dbReference>
<feature type="domain" description="FMN-dependent dehydrogenase" evidence="12">
    <location>
        <begin position="174"/>
        <end position="335"/>
    </location>
</feature>
<dbReference type="GO" id="GO:0016491">
    <property type="term" value="F:oxidoreductase activity"/>
    <property type="evidence" value="ECO:0007669"/>
    <property type="project" value="InterPro"/>
</dbReference>
<dbReference type="Pfam" id="PF01070">
    <property type="entry name" value="FMN_dh"/>
    <property type="match status" value="1"/>
</dbReference>
<dbReference type="GO" id="GO:0070402">
    <property type="term" value="F:NADPH binding"/>
    <property type="evidence" value="ECO:0007669"/>
    <property type="project" value="UniProtKB-UniRule"/>
</dbReference>
<keyword evidence="9 11" id="KW-0413">Isomerase</keyword>
<dbReference type="HAMAP" id="MF_00354">
    <property type="entry name" value="Idi_2"/>
    <property type="match status" value="1"/>
</dbReference>
<dbReference type="PANTHER" id="PTHR43665:SF1">
    <property type="entry name" value="ISOPENTENYL-DIPHOSPHATE DELTA-ISOMERASE"/>
    <property type="match status" value="1"/>
</dbReference>
<keyword evidence="3 11" id="KW-0285">Flavoprotein</keyword>
<evidence type="ECO:0000256" key="6">
    <source>
        <dbReference type="ARBA" id="ARBA00022842"/>
    </source>
</evidence>
<comment type="catalytic activity">
    <reaction evidence="11">
        <text>isopentenyl diphosphate = dimethylallyl diphosphate</text>
        <dbReference type="Rhea" id="RHEA:23284"/>
        <dbReference type="ChEBI" id="CHEBI:57623"/>
        <dbReference type="ChEBI" id="CHEBI:128769"/>
        <dbReference type="EC" id="5.3.3.2"/>
    </reaction>
</comment>
<keyword evidence="7 11" id="KW-0521">NADP</keyword>
<accession>D9Q0A0</accession>
<dbReference type="PANTHER" id="PTHR43665">
    <property type="entry name" value="ISOPENTENYL-DIPHOSPHATE DELTA-ISOMERASE"/>
    <property type="match status" value="1"/>
</dbReference>
<comment type="caution">
    <text evidence="11">Lacks conserved residue(s) required for the propagation of feature annotation.</text>
</comment>
<evidence type="ECO:0000256" key="10">
    <source>
        <dbReference type="ARBA" id="ARBA00025810"/>
    </source>
</evidence>
<dbReference type="InParanoid" id="D9Q0A0"/>
<feature type="binding site" evidence="11">
    <location>
        <begin position="95"/>
        <end position="97"/>
    </location>
    <ligand>
        <name>substrate</name>
    </ligand>
</feature>
<dbReference type="RefSeq" id="WP_013266250.1">
    <property type="nucleotide sequence ID" value="NC_014374.1"/>
</dbReference>
<dbReference type="Proteomes" id="UP000000346">
    <property type="component" value="Chromosome"/>
</dbReference>
<dbReference type="Gene3D" id="3.20.20.70">
    <property type="entry name" value="Aldolase class I"/>
    <property type="match status" value="1"/>
</dbReference>
<comment type="cofactor">
    <cofactor evidence="11">
        <name>Mg(2+)</name>
        <dbReference type="ChEBI" id="CHEBI:18420"/>
    </cofactor>
</comment>
<protein>
    <recommendedName>
        <fullName evidence="11">Isopentenyl-diphosphate delta-isomerase</fullName>
        <shortName evidence="11">IPP isomerase</shortName>
        <ecNumber evidence="11">5.3.3.2</ecNumber>
    </recommendedName>
    <alternativeName>
        <fullName evidence="11">Isopentenyl diphosphate:dimethylallyl diphosphate isomerase</fullName>
    </alternativeName>
    <alternativeName>
        <fullName evidence="11">Isopentenyl pyrophosphate isomerase</fullName>
    </alternativeName>
    <alternativeName>
        <fullName evidence="11">Type 2 isopentenyl diphosphate isomerase</fullName>
        <shortName evidence="11">IDI-2</shortName>
    </alternativeName>
</protein>
<sequence>MTFTSARKLEHIDIVRKGGVEPQETTLLEYVRIVHRSLPEANLEDIDLSVKLCGRELGAPLIITGMTGGHPDVEPINAAIAEVAEKFGIAMGVGSQRAAIEDSSMIHTFSVVRERAPHAFIVANLGGAQLAKGYGVKEALKAVEMIRADAIAIHLNIGQELFQDEGDTKFSGVLEKVAELVEEMPVPVIVKEVGTGLSAEDISALRSVGVKCFDVAGLGGTNWIKIEALRSKAKHGAPLRDPASIADLWGNPTAIAIVEARNAAPDAYIIGSGGLRDGHDVAKAIALGADVGGFAAPALRALSAGREGLERYVSQILYQLKAAMLMSGSKRPQDLWLAGITIWGRLKDELESRGINIGSYLNSRAMTLLWRRRDNDI</sequence>
<feature type="binding site" evidence="11">
    <location>
        <position position="64"/>
    </location>
    <ligand>
        <name>FMN</name>
        <dbReference type="ChEBI" id="CHEBI:58210"/>
    </ligand>
</feature>
<organism evidence="13 14">
    <name type="scientific">Acidilobus saccharovorans (strain DSM 16705 / JCM 18335 / VKM B-2471 / 345-15)</name>
    <dbReference type="NCBI Taxonomy" id="666510"/>
    <lineage>
        <taxon>Archaea</taxon>
        <taxon>Thermoproteota</taxon>
        <taxon>Thermoprotei</taxon>
        <taxon>Acidilobales</taxon>
        <taxon>Acidilobaceae</taxon>
        <taxon>Acidilobus</taxon>
    </lineage>
</organism>
<keyword evidence="8 11" id="KW-0414">Isoprene biosynthesis</keyword>
<feature type="binding site" evidence="11">
    <location>
        <begin position="274"/>
        <end position="276"/>
    </location>
    <ligand>
        <name>FMN</name>
        <dbReference type="ChEBI" id="CHEBI:58210"/>
    </ligand>
</feature>
<evidence type="ECO:0000313" key="13">
    <source>
        <dbReference type="EMBL" id="ADL18738.1"/>
    </source>
</evidence>
<dbReference type="EMBL" id="CP001742">
    <property type="protein sequence ID" value="ADL18738.1"/>
    <property type="molecule type" value="Genomic_DNA"/>
</dbReference>
<dbReference type="GO" id="GO:0000287">
    <property type="term" value="F:magnesium ion binding"/>
    <property type="evidence" value="ECO:0007669"/>
    <property type="project" value="UniProtKB-UniRule"/>
</dbReference>
<comment type="cofactor">
    <cofactor evidence="1 11">
        <name>FMN</name>
        <dbReference type="ChEBI" id="CHEBI:58210"/>
    </cofactor>
</comment>
<feature type="binding site" evidence="11">
    <location>
        <position position="95"/>
    </location>
    <ligand>
        <name>FMN</name>
        <dbReference type="ChEBI" id="CHEBI:58210"/>
    </ligand>
</feature>
<keyword evidence="5 11" id="KW-0479">Metal-binding</keyword>
<dbReference type="GO" id="GO:0010181">
    <property type="term" value="F:FMN binding"/>
    <property type="evidence" value="ECO:0007669"/>
    <property type="project" value="UniProtKB-UniRule"/>
</dbReference>
<dbReference type="GO" id="GO:0005737">
    <property type="term" value="C:cytoplasm"/>
    <property type="evidence" value="ECO:0007669"/>
    <property type="project" value="UniProtKB-SubCell"/>
</dbReference>
<dbReference type="AlphaFoldDB" id="D9Q0A0"/>
<dbReference type="PIRSF" id="PIRSF003314">
    <property type="entry name" value="IPP_isomerase"/>
    <property type="match status" value="1"/>
</dbReference>
<feature type="binding site" evidence="11">
    <location>
        <position position="124"/>
    </location>
    <ligand>
        <name>FMN</name>
        <dbReference type="ChEBI" id="CHEBI:58210"/>
    </ligand>
</feature>
<feature type="binding site" evidence="11">
    <location>
        <position position="159"/>
    </location>
    <ligand>
        <name>substrate</name>
    </ligand>
</feature>
<dbReference type="SUPFAM" id="SSF51395">
    <property type="entry name" value="FMN-linked oxidoreductases"/>
    <property type="match status" value="1"/>
</dbReference>
<dbReference type="GO" id="GO:0008299">
    <property type="term" value="P:isoprenoid biosynthetic process"/>
    <property type="evidence" value="ECO:0007669"/>
    <property type="project" value="UniProtKB-UniRule"/>
</dbReference>
<comment type="cofactor">
    <cofactor evidence="11">
        <name>NADPH</name>
        <dbReference type="ChEBI" id="CHEBI:57783"/>
    </cofactor>
</comment>
<comment type="subunit">
    <text evidence="10 11">Homooctamer. Dimer of tetramers.</text>
</comment>
<dbReference type="InterPro" id="IPR000262">
    <property type="entry name" value="FMN-dep_DH"/>
</dbReference>
<proteinExistence type="inferred from homology"/>
<name>D9Q0A0_ACIS3</name>
<dbReference type="FunCoup" id="D9Q0A0">
    <property type="interactions" value="12"/>
</dbReference>
<dbReference type="OrthoDB" id="371955at2157"/>
<dbReference type="InterPro" id="IPR011179">
    <property type="entry name" value="IPdP_isomerase"/>
</dbReference>